<feature type="chain" id="PRO_5009581710" description="Cohesin domain-containing protein" evidence="4">
    <location>
        <begin position="24"/>
        <end position="574"/>
    </location>
</feature>
<evidence type="ECO:0000256" key="2">
    <source>
        <dbReference type="SAM" id="MobiDB-lite"/>
    </source>
</evidence>
<dbReference type="GO" id="GO:0000272">
    <property type="term" value="P:polysaccharide catabolic process"/>
    <property type="evidence" value="ECO:0007669"/>
    <property type="project" value="InterPro"/>
</dbReference>
<dbReference type="Pfam" id="PF00963">
    <property type="entry name" value="Cohesin"/>
    <property type="match status" value="1"/>
</dbReference>
<dbReference type="STRING" id="1797689.A3F24_00370"/>
<keyword evidence="4" id="KW-0732">Signal</keyword>
<dbReference type="GO" id="GO:0030246">
    <property type="term" value="F:carbohydrate binding"/>
    <property type="evidence" value="ECO:0007669"/>
    <property type="project" value="InterPro"/>
</dbReference>
<evidence type="ECO:0000256" key="1">
    <source>
        <dbReference type="SAM" id="Coils"/>
    </source>
</evidence>
<dbReference type="AlphaFoldDB" id="A0A1G1Z4A5"/>
<gene>
    <name evidence="6" type="ORF">A3F24_00370</name>
</gene>
<evidence type="ECO:0000313" key="7">
    <source>
        <dbReference type="Proteomes" id="UP000178515"/>
    </source>
</evidence>
<dbReference type="Proteomes" id="UP000178515">
    <property type="component" value="Unassembled WGS sequence"/>
</dbReference>
<dbReference type="CDD" id="cd08547">
    <property type="entry name" value="Type_II_cohesin"/>
    <property type="match status" value="1"/>
</dbReference>
<feature type="transmembrane region" description="Helical" evidence="3">
    <location>
        <begin position="466"/>
        <end position="492"/>
    </location>
</feature>
<evidence type="ECO:0000256" key="4">
    <source>
        <dbReference type="SAM" id="SignalP"/>
    </source>
</evidence>
<evidence type="ECO:0000313" key="6">
    <source>
        <dbReference type="EMBL" id="OGY59462.1"/>
    </source>
</evidence>
<organism evidence="6 7">
    <name type="scientific">Candidatus Colwellbacteria bacterium RIFCSPHIGHO2_12_FULL_44_17</name>
    <dbReference type="NCBI Taxonomy" id="1797689"/>
    <lineage>
        <taxon>Bacteria</taxon>
        <taxon>Candidatus Colwelliibacteriota</taxon>
    </lineage>
</organism>
<accession>A0A1G1Z4A5</accession>
<name>A0A1G1Z4A5_9BACT</name>
<dbReference type="SUPFAM" id="SSF49384">
    <property type="entry name" value="Carbohydrate-binding domain"/>
    <property type="match status" value="1"/>
</dbReference>
<reference evidence="6 7" key="1">
    <citation type="journal article" date="2016" name="Nat. Commun.">
        <title>Thousands of microbial genomes shed light on interconnected biogeochemical processes in an aquifer system.</title>
        <authorList>
            <person name="Anantharaman K."/>
            <person name="Brown C.T."/>
            <person name="Hug L.A."/>
            <person name="Sharon I."/>
            <person name="Castelle C.J."/>
            <person name="Probst A.J."/>
            <person name="Thomas B.C."/>
            <person name="Singh A."/>
            <person name="Wilkins M.J."/>
            <person name="Karaoz U."/>
            <person name="Brodie E.L."/>
            <person name="Williams K.H."/>
            <person name="Hubbard S.S."/>
            <person name="Banfield J.F."/>
        </authorList>
    </citation>
    <scope>NUCLEOTIDE SEQUENCE [LARGE SCALE GENOMIC DNA]</scope>
</reference>
<comment type="caution">
    <text evidence="6">The sequence shown here is derived from an EMBL/GenBank/DDBJ whole genome shotgun (WGS) entry which is preliminary data.</text>
</comment>
<keyword evidence="1" id="KW-0175">Coiled coil</keyword>
<evidence type="ECO:0000256" key="3">
    <source>
        <dbReference type="SAM" id="Phobius"/>
    </source>
</evidence>
<keyword evidence="3" id="KW-0812">Transmembrane</keyword>
<evidence type="ECO:0000259" key="5">
    <source>
        <dbReference type="Pfam" id="PF00963"/>
    </source>
</evidence>
<dbReference type="InterPro" id="IPR002102">
    <property type="entry name" value="Cohesin_dom"/>
</dbReference>
<keyword evidence="3" id="KW-1133">Transmembrane helix</keyword>
<feature type="region of interest" description="Disordered" evidence="2">
    <location>
        <begin position="166"/>
        <end position="187"/>
    </location>
</feature>
<proteinExistence type="predicted"/>
<keyword evidence="3" id="KW-0472">Membrane</keyword>
<dbReference type="EMBL" id="MHIX01000014">
    <property type="protein sequence ID" value="OGY59462.1"/>
    <property type="molecule type" value="Genomic_DNA"/>
</dbReference>
<sequence length="574" mass="62868">MTKIYKIALILLCLGVIPKTAEAAALYFSPSSGTQVINSTFSVNVYVSSADKAMNAASGTVSFPPDKLEVASLSKNSSIMTLWVQEPSFSNSAGTINFEGIVLNPGFTGASGKVITVNFKAKTTGTAVLTFSSGSVLANDGKGTNILEDLANASFSLGNIMPTVPEATTPSETAGTPAPPPISSPTHPDPNKWYALNDAKFTWLVPSDVTAARLLVGKIPQAVPTVYYEPAISSKGISDLEGGDWYFHVRLKNKAGWGGISHFRFRIDTESPEPFLIQFVDGEETTNPRPTALFETTDSLSGIDYYKVKVGEGDFLAIAPEILKHNPFTLPLQTPGKKTIFVQAFDKAGNYTSSAEEFVIKTLEPPTITEYPKQLPTGETLIVKGKTQYPNAQTVIWFASEGEEPKNQTVRNDENGNFTLVAEEDLDDGVYKLWAEITDERGAKSAPSEEATISVEQPAFLKLGSWAVNLLAVIIPLVVLVTALLAFVYYSWHKFSALRNRLRKETREAESALHKAFNLLRDNIRDQIKMLEKAEVKRQLTKEEERIIKRLKKDLDNAEKFVGKEIGDIEKEVK</sequence>
<feature type="domain" description="Cohesin" evidence="5">
    <location>
        <begin position="38"/>
        <end position="141"/>
    </location>
</feature>
<dbReference type="Gene3D" id="2.60.40.680">
    <property type="match status" value="1"/>
</dbReference>
<feature type="coiled-coil region" evidence="1">
    <location>
        <begin position="495"/>
        <end position="561"/>
    </location>
</feature>
<dbReference type="InterPro" id="IPR008965">
    <property type="entry name" value="CBM2/CBM3_carb-bd_dom_sf"/>
</dbReference>
<protein>
    <recommendedName>
        <fullName evidence="5">Cohesin domain-containing protein</fullName>
    </recommendedName>
</protein>
<feature type="signal peptide" evidence="4">
    <location>
        <begin position="1"/>
        <end position="23"/>
    </location>
</feature>